<sequence>MTQATDPAPAARPSLSILGLMTAALAGVIVLGALRPEPGAHFANEPERTALVSAAGLLPRSMPPTMEGLPTAGPLAYVAESGDTTRSIAARFFGDPSLSTLIEEANRRALQDRPPQAGDTLIIPSL</sequence>
<name>A0A5J5GD78_9RHOB</name>
<organism evidence="2 3">
    <name type="scientific">Histidinibacterium aquaticum</name>
    <dbReference type="NCBI Taxonomy" id="2613962"/>
    <lineage>
        <taxon>Bacteria</taxon>
        <taxon>Pseudomonadati</taxon>
        <taxon>Pseudomonadota</taxon>
        <taxon>Alphaproteobacteria</taxon>
        <taxon>Rhodobacterales</taxon>
        <taxon>Paracoccaceae</taxon>
        <taxon>Histidinibacterium</taxon>
    </lineage>
</organism>
<keyword evidence="1" id="KW-1133">Transmembrane helix</keyword>
<keyword evidence="1" id="KW-0472">Membrane</keyword>
<dbReference type="RefSeq" id="WP_150446398.1">
    <property type="nucleotide sequence ID" value="NZ_VYQE01000005.1"/>
</dbReference>
<evidence type="ECO:0000256" key="1">
    <source>
        <dbReference type="SAM" id="Phobius"/>
    </source>
</evidence>
<dbReference type="AlphaFoldDB" id="A0A5J5GD78"/>
<dbReference type="Proteomes" id="UP000326554">
    <property type="component" value="Unassembled WGS sequence"/>
</dbReference>
<evidence type="ECO:0000313" key="2">
    <source>
        <dbReference type="EMBL" id="KAA9006146.1"/>
    </source>
</evidence>
<keyword evidence="3" id="KW-1185">Reference proteome</keyword>
<gene>
    <name evidence="2" type="ORF">F3S47_16515</name>
</gene>
<comment type="caution">
    <text evidence="2">The sequence shown here is derived from an EMBL/GenBank/DDBJ whole genome shotgun (WGS) entry which is preliminary data.</text>
</comment>
<dbReference type="InterPro" id="IPR036779">
    <property type="entry name" value="LysM_dom_sf"/>
</dbReference>
<protein>
    <submittedName>
        <fullName evidence="2">LysM peptidoglycan-binding domain-containing protein</fullName>
    </submittedName>
</protein>
<feature type="transmembrane region" description="Helical" evidence="1">
    <location>
        <begin position="15"/>
        <end position="34"/>
    </location>
</feature>
<proteinExistence type="predicted"/>
<evidence type="ECO:0000313" key="3">
    <source>
        <dbReference type="Proteomes" id="UP000326554"/>
    </source>
</evidence>
<accession>A0A5J5GD78</accession>
<keyword evidence="1" id="KW-0812">Transmembrane</keyword>
<dbReference type="EMBL" id="VYQE01000005">
    <property type="protein sequence ID" value="KAA9006146.1"/>
    <property type="molecule type" value="Genomic_DNA"/>
</dbReference>
<dbReference type="Gene3D" id="3.10.350.10">
    <property type="entry name" value="LysM domain"/>
    <property type="match status" value="1"/>
</dbReference>
<reference evidence="2 3" key="1">
    <citation type="submission" date="2019-09" db="EMBL/GenBank/DDBJ databases">
        <authorList>
            <person name="Park J.-S."/>
            <person name="Choi H.-J."/>
        </authorList>
    </citation>
    <scope>NUCLEOTIDE SEQUENCE [LARGE SCALE GENOMIC DNA]</scope>
    <source>
        <strain evidence="2 3">176SS1-4</strain>
    </source>
</reference>